<feature type="compositionally biased region" description="Polar residues" evidence="2">
    <location>
        <begin position="27"/>
        <end position="41"/>
    </location>
</feature>
<feature type="compositionally biased region" description="Basic and acidic residues" evidence="2">
    <location>
        <begin position="2044"/>
        <end position="2064"/>
    </location>
</feature>
<sequence length="2064" mass="228498">MASKPSPHQINIFDFLSKEKKRDQLTDSRTSNAGEQSNSLDRGNLTAAPTHDRGSSTTAGADRLEDSQPVDTGTRPSTGRTDLGADSRQGEPGRGGNDDQHLPGASDLQRGSGRGRVDGQPTLPGTEQPVRLEDTSPSHSSQQPSDRGSRGTVAGRGRGLHDDRPSTHGTPTPQRQGSPSQRSTPRVSNNARDDSAGSTRTGQLDLFASLAPESTPQPPAAPRTAPTPAPAPVVQETEHQRIERLSARQRVASNIQALAIAVALHDEQRSPNERERAVLDNFTAWGAVPEVFDETNTSFEYDRNQLKSLLSQEEYAAARETTLTAFYTSPDIVSAMWTSLRTAGYTTGPVLEPGCGTGNFIEHAPNPTEVVGVELDPISAIIAQARNPQAHIQQQSFVETPLTDNTFAATIGNVPFSPVQPFDPDRNRLHLNTHNYFISKSIDATAPGGYVAVITSYSTADSSSRRRSEARDSFAERADFITGVRLPSGKNGAFSANAGTQAGADILIFRVREEGQEPTERTELFQQSTAITLDGNTVAVNKFFAEHPDHVLGDLQVTSARYGHALAVTADADERESLGQRIEQVLSADITDAKQQGLGLHPHFAESLEHRPVGELIAQATQDMHQVLGTIKYERTATGDIVFQQYLEPAGQAIAQWQTVKPPAQRYAEQWAQIIDIRDTTTALLTACSHNATGDITALRERLNTQYDAYTSTFGPINLHEEKKPRKRTETQVTKEYQRLEVEWRLDNAVDDRAFEGELPSEVVEQLMERARLPIVDETPVVAHLKGAIAQDPFLTTARAIEHYNADTKTAKKGALFFTNPIRTIDEPVAADTLADALTIVAHSPREITVDNLADLLDDYAPEQVATELEANKLAFRDPRAPETWIPAPQYLSGAVRTKLTEARAAAAEDPRLHHNVEALEEAQPEKITSGISINLGASWIPQDIYRDFITEHLQIPAHQADEISLVQVLDKWSVSVPKYWHGRDDADLKWGVRAANASGEYNYTSSDKRMRRLSHHGLAHRGHSPTVLSAHQVLEAAMNMTAPAINYSGEAKELLGIAENKVERCADASRFAGLKTEELRTAFSSWAKDDPTRLSRLIDAYNDAFNNVVAPVYDGTAREMPGLSDKLTPYLYQRNAVERMVNEPAVLLNHVVGAGKTGSMIMGAMELRRMNLAEKPLMVVPNHLVEQIAREAKQWYPGANVLSGASARGGKDNRRVFMSQVATHDWDIIVVPESVFKLIPLSPEIESNYIEEQLALMRQDLETVKEAGGGHKASVKDIELHVKKWQEKLNEVSSKVGTDIGVTFDQAGIDYLIVDEAHGYKNLARRSGMSELAHPGSDKATDMDMKMAYLRSIKEPGRPTATFATGTPIANNMAEIWVMQRYLRPDLLHEARVYGVNSWAINFTEPVTEIGFTAGGAIKEQTKVSSYVNVGDLARMCTPFIDYVGRDQISAKLPEIVEGRTQTVEFDPGQEVKDFNRDLLWRESKLKQLNNSQIDNPLTLINHGKDATLDPRLAGLDHTPGVGRIAAIADNVHELWDEHKDEVYTDQDGQPSPHKGAFQIVFCDKGVPSKSDPLKFTIYEALRQELVAKGMDKDRIRFIHDWDDRRIQLFDDCNNGKVDVLIGNTDKLGTGANIQSRCIAIHHADVPWKPADLEQRDGRGHRQGNQNDFLHKFVYVGRGTHDAFSWATVERKSRFIEQFWRADQSLREMESLSDDGTTLAHNKAIATGNPDFVRQVELTSEIARLEAGEKEFEALKFSNADRLRQARIMIPQQEARIERLKPYTEAAERWGKLTPEEKSWEFAGHTYTKRTEATQALVDVLADVSRQRQTQPTLIGTIAGVPLSAHYSYSNSALIVSSPVGNLPSGIPDNLVRDDLVRTGEEQLNIGQRRSGLLTRMESAVTGIAQQTEFARNDLAEWTATLERLESTDGVTQYPRSDELNAARDELNKINRRIEAFNNSAGQKQVQREYEQRLTEKGRVPGFSLALNPTRYMQEEGISAHPLSPEPEPPASQTMFVDTSLLEGMYSSNTPDLDQSSTLYEDTDTHQVIEDQHTHDRGEDEEL</sequence>
<feature type="compositionally biased region" description="Polar residues" evidence="2">
    <location>
        <begin position="167"/>
        <end position="202"/>
    </location>
</feature>
<dbReference type="SUPFAM" id="SSF53335">
    <property type="entry name" value="S-adenosyl-L-methionine-dependent methyltransferases"/>
    <property type="match status" value="1"/>
</dbReference>
<protein>
    <submittedName>
        <fullName evidence="4">Helicase</fullName>
    </submittedName>
</protein>
<feature type="region of interest" description="Disordered" evidence="2">
    <location>
        <begin position="1"/>
        <end position="236"/>
    </location>
</feature>
<evidence type="ECO:0000259" key="3">
    <source>
        <dbReference type="PROSITE" id="PS51194"/>
    </source>
</evidence>
<dbReference type="Pfam" id="PF00271">
    <property type="entry name" value="Helicase_C"/>
    <property type="match status" value="1"/>
</dbReference>
<dbReference type="GO" id="GO:0005524">
    <property type="term" value="F:ATP binding"/>
    <property type="evidence" value="ECO:0007669"/>
    <property type="project" value="InterPro"/>
</dbReference>
<keyword evidence="4" id="KW-0378">Hydrolase</keyword>
<feature type="compositionally biased region" description="Polar residues" evidence="2">
    <location>
        <begin position="69"/>
        <end position="80"/>
    </location>
</feature>
<dbReference type="InterPro" id="IPR052933">
    <property type="entry name" value="DNA_Protect_Modify"/>
</dbReference>
<dbReference type="PANTHER" id="PTHR41313:SF1">
    <property type="entry name" value="DNA METHYLASE ADENINE-SPECIFIC DOMAIN-CONTAINING PROTEIN"/>
    <property type="match status" value="1"/>
</dbReference>
<dbReference type="EMBL" id="KU306397">
    <property type="protein sequence ID" value="AMQ45198.1"/>
    <property type="molecule type" value="Genomic_DNA"/>
</dbReference>
<dbReference type="Gene3D" id="3.40.50.150">
    <property type="entry name" value="Vaccinia Virus protein VP39"/>
    <property type="match status" value="1"/>
</dbReference>
<keyword evidence="1" id="KW-0175">Coiled coil</keyword>
<dbReference type="InterPro" id="IPR014001">
    <property type="entry name" value="Helicase_ATP-bd"/>
</dbReference>
<dbReference type="SMART" id="SM00487">
    <property type="entry name" value="DEXDc"/>
    <property type="match status" value="1"/>
</dbReference>
<dbReference type="GO" id="GO:0016787">
    <property type="term" value="F:hydrolase activity"/>
    <property type="evidence" value="ECO:0007669"/>
    <property type="project" value="InterPro"/>
</dbReference>
<feature type="domain" description="Helicase C-terminal" evidence="3">
    <location>
        <begin position="1532"/>
        <end position="1714"/>
    </location>
</feature>
<keyword evidence="4" id="KW-0614">Plasmid</keyword>
<feature type="compositionally biased region" description="Pro residues" evidence="2">
    <location>
        <begin position="215"/>
        <end position="231"/>
    </location>
</feature>
<dbReference type="Pfam" id="PF04851">
    <property type="entry name" value="ResIII"/>
    <property type="match status" value="1"/>
</dbReference>
<organism evidence="4">
    <name type="scientific">Corynebacterium glutamicum</name>
    <name type="common">Brevibacterium saccharolyticum</name>
    <dbReference type="NCBI Taxonomy" id="1718"/>
    <lineage>
        <taxon>Bacteria</taxon>
        <taxon>Bacillati</taxon>
        <taxon>Actinomycetota</taxon>
        <taxon>Actinomycetes</taxon>
        <taxon>Mycobacteriales</taxon>
        <taxon>Corynebacteriaceae</taxon>
        <taxon>Corynebacterium</taxon>
    </lineage>
</organism>
<dbReference type="PROSITE" id="PS51194">
    <property type="entry name" value="HELICASE_CTER"/>
    <property type="match status" value="1"/>
</dbReference>
<keyword evidence="4" id="KW-0347">Helicase</keyword>
<name>A0A142EAL0_CORGT</name>
<feature type="compositionally biased region" description="Polar residues" evidence="2">
    <location>
        <begin position="137"/>
        <end position="146"/>
    </location>
</feature>
<reference evidence="4" key="1">
    <citation type="journal article" date="2016" name="Russ. J. Genet.">
        <title>Sequencing and structural analysis of the cryptic plasmid pBL90 from Brevibacterium lactofermentum.</title>
        <authorList>
            <person name="Novikov A.D."/>
            <person name="Ryabchenko L.E."/>
            <person name="Beletsky A.V."/>
            <person name="Mardanov A.V."/>
            <person name="Ravin N.V."/>
            <person name="Yanenko A.S."/>
        </authorList>
    </citation>
    <scope>NUCLEOTIDE SEQUENCE</scope>
    <source>
        <strain evidence="4">DSM 1412</strain>
        <plasmid evidence="4">pBL90</plasmid>
    </source>
</reference>
<dbReference type="GO" id="GO:0004386">
    <property type="term" value="F:helicase activity"/>
    <property type="evidence" value="ECO:0007669"/>
    <property type="project" value="UniProtKB-KW"/>
</dbReference>
<dbReference type="SUPFAM" id="SSF52540">
    <property type="entry name" value="P-loop containing nucleoside triphosphate hydrolases"/>
    <property type="match status" value="2"/>
</dbReference>
<dbReference type="PANTHER" id="PTHR41313">
    <property type="entry name" value="ADENINE-SPECIFIC METHYLTRANSFERASE"/>
    <property type="match status" value="1"/>
</dbReference>
<dbReference type="InterPro" id="IPR006935">
    <property type="entry name" value="Helicase/UvrB_N"/>
</dbReference>
<keyword evidence="4" id="KW-0067">ATP-binding</keyword>
<dbReference type="Gene3D" id="3.40.50.300">
    <property type="entry name" value="P-loop containing nucleotide triphosphate hydrolases"/>
    <property type="match status" value="2"/>
</dbReference>
<dbReference type="InterPro" id="IPR029063">
    <property type="entry name" value="SAM-dependent_MTases_sf"/>
</dbReference>
<proteinExistence type="predicted"/>
<evidence type="ECO:0000256" key="1">
    <source>
        <dbReference type="SAM" id="Coils"/>
    </source>
</evidence>
<evidence type="ECO:0000256" key="2">
    <source>
        <dbReference type="SAM" id="MobiDB-lite"/>
    </source>
</evidence>
<feature type="compositionally biased region" description="Basic and acidic residues" evidence="2">
    <location>
        <begin position="16"/>
        <end position="26"/>
    </location>
</feature>
<geneLocation type="plasmid" evidence="4">
    <name>pBL90</name>
</geneLocation>
<feature type="region of interest" description="Disordered" evidence="2">
    <location>
        <begin position="2023"/>
        <end position="2064"/>
    </location>
</feature>
<dbReference type="GO" id="GO:0003677">
    <property type="term" value="F:DNA binding"/>
    <property type="evidence" value="ECO:0007669"/>
    <property type="project" value="InterPro"/>
</dbReference>
<feature type="compositionally biased region" description="Basic and acidic residues" evidence="2">
    <location>
        <begin position="83"/>
        <end position="101"/>
    </location>
</feature>
<dbReference type="InterPro" id="IPR001650">
    <property type="entry name" value="Helicase_C-like"/>
</dbReference>
<evidence type="ECO:0000313" key="4">
    <source>
        <dbReference type="EMBL" id="AMQ45198.1"/>
    </source>
</evidence>
<feature type="compositionally biased region" description="Polar residues" evidence="2">
    <location>
        <begin position="2027"/>
        <end position="2041"/>
    </location>
</feature>
<feature type="coiled-coil region" evidence="1">
    <location>
        <begin position="1909"/>
        <end position="1961"/>
    </location>
</feature>
<dbReference type="CDD" id="cd02440">
    <property type="entry name" value="AdoMet_MTases"/>
    <property type="match status" value="1"/>
</dbReference>
<keyword evidence="4" id="KW-0547">Nucleotide-binding</keyword>
<dbReference type="PRINTS" id="PR00507">
    <property type="entry name" value="N12N6MTFRASE"/>
</dbReference>
<dbReference type="InterPro" id="IPR027417">
    <property type="entry name" value="P-loop_NTPase"/>
</dbReference>
<accession>A0A142EAL0</accession>